<evidence type="ECO:0000313" key="2">
    <source>
        <dbReference type="EMBL" id="VFJ93983.1"/>
    </source>
</evidence>
<dbReference type="AlphaFoldDB" id="A0A450UN74"/>
<name>A0A450UN74_9GAMM</name>
<protein>
    <submittedName>
        <fullName evidence="2">Uncharacterized protein</fullName>
    </submittedName>
</protein>
<proteinExistence type="predicted"/>
<organism evidence="2">
    <name type="scientific">Candidatus Kentrum eta</name>
    <dbReference type="NCBI Taxonomy" id="2126337"/>
    <lineage>
        <taxon>Bacteria</taxon>
        <taxon>Pseudomonadati</taxon>
        <taxon>Pseudomonadota</taxon>
        <taxon>Gammaproteobacteria</taxon>
        <taxon>Candidatus Kentrum</taxon>
    </lineage>
</organism>
<dbReference type="EMBL" id="CAADFJ010000029">
    <property type="protein sequence ID" value="VFJ99142.1"/>
    <property type="molecule type" value="Genomic_DNA"/>
</dbReference>
<dbReference type="EMBL" id="CAADFG010000030">
    <property type="protein sequence ID" value="VFJ91364.1"/>
    <property type="molecule type" value="Genomic_DNA"/>
</dbReference>
<gene>
    <name evidence="1" type="ORF">BECKH772A_GA0070896_1003027</name>
    <name evidence="2" type="ORF">BECKH772B_GA0070898_1005318</name>
    <name evidence="3" type="ORF">BECKH772C_GA0070978_100296</name>
</gene>
<dbReference type="EMBL" id="CAADFI010000053">
    <property type="protein sequence ID" value="VFJ93983.1"/>
    <property type="molecule type" value="Genomic_DNA"/>
</dbReference>
<reference evidence="2" key="1">
    <citation type="submission" date="2019-02" db="EMBL/GenBank/DDBJ databases">
        <authorList>
            <person name="Gruber-Vodicka R. H."/>
            <person name="Seah K. B. B."/>
        </authorList>
    </citation>
    <scope>NUCLEOTIDE SEQUENCE</scope>
    <source>
        <strain evidence="3">BECK_SA2B12</strain>
        <strain evidence="1">BECK_SA2B15</strain>
        <strain evidence="2">BECK_SA2B20</strain>
    </source>
</reference>
<evidence type="ECO:0000313" key="3">
    <source>
        <dbReference type="EMBL" id="VFJ99142.1"/>
    </source>
</evidence>
<accession>A0A450UN74</accession>
<evidence type="ECO:0000313" key="1">
    <source>
        <dbReference type="EMBL" id="VFJ91364.1"/>
    </source>
</evidence>
<sequence>MDIVNIGPSGFMLGFASLTPTRAELNENQDWLTNAFGTNSLAGRPSLRVNRLMQALPILNE</sequence>